<dbReference type="VEuPathDB" id="VectorBase:AEPI006376"/>
<feature type="domain" description="U-box" evidence="4">
    <location>
        <begin position="424"/>
        <end position="498"/>
    </location>
</feature>
<keyword evidence="1 3" id="KW-0853">WD repeat</keyword>
<dbReference type="InterPro" id="IPR003613">
    <property type="entry name" value="Ubox_domain"/>
</dbReference>
<dbReference type="CDD" id="cd00200">
    <property type="entry name" value="WD40"/>
    <property type="match status" value="1"/>
</dbReference>
<dbReference type="InterPro" id="IPR001680">
    <property type="entry name" value="WD40_rpt"/>
</dbReference>
<feature type="repeat" description="WD" evidence="3">
    <location>
        <begin position="12"/>
        <end position="42"/>
    </location>
</feature>
<dbReference type="GO" id="GO:0004842">
    <property type="term" value="F:ubiquitin-protein transferase activity"/>
    <property type="evidence" value="ECO:0007669"/>
    <property type="project" value="InterPro"/>
</dbReference>
<dbReference type="InterPro" id="IPR036322">
    <property type="entry name" value="WD40_repeat_dom_sf"/>
</dbReference>
<dbReference type="PRINTS" id="PR00320">
    <property type="entry name" value="GPROTEINBRPT"/>
</dbReference>
<keyword evidence="6" id="KW-1185">Reference proteome</keyword>
<evidence type="ECO:0000256" key="1">
    <source>
        <dbReference type="ARBA" id="ARBA00022574"/>
    </source>
</evidence>
<dbReference type="InterPro" id="IPR019775">
    <property type="entry name" value="WD40_repeat_CS"/>
</dbReference>
<dbReference type="Proteomes" id="UP000075885">
    <property type="component" value="Unassembled WGS sequence"/>
</dbReference>
<dbReference type="PROSITE" id="PS51698">
    <property type="entry name" value="U_BOX"/>
    <property type="match status" value="1"/>
</dbReference>
<accession>A0A182PHG7</accession>
<sequence length="503" mass="55552">MSAAKTTILQKLTAHTSDVTSLDFYGNALLVTGSSDKTVRVWRWVAGSGYREEPFSPLLGHRYGVTSVRVSPKGAVLASASVDGTVILWNLSNGEISNVLNQEGGEAIRACIFSPNGSTIVSSDDSGSVCIWGQDKTLKWYVCFWSMLSKSSFPYMSVYILSSHVKVHDEAVHTIAFSSDSDILLTACTLGNVRLYAVENDFAGNSNHALLFKELHRKCFTLSLGDLSSADCSIDAAHDMGVLSADFCKIVHTDPTDKCSLIYTVATCGTDHYIKIWRIFFMPNNIDRSRRRSRLIPTSPQEHFAGQSTIYSTEVMNASCVQTISAHGSSVTCVRFNPTGTLLFSCSLDKNIKIWNQQGTCLKTLSEHLRYVNCLAINSDSSVVASGSNDRTIVVWDLTSRLSTSSHITGIRSLLFSLAMKTSEIPLEFTCPITHELMKDPVYAEDGFTYERSAIREWFSREKTISPMTNLELSTDELVENGKLKQQIEDYMRSLDVEAGDTN</sequence>
<evidence type="ECO:0000313" key="5">
    <source>
        <dbReference type="EnsemblMetazoa" id="AEPI006376-PA"/>
    </source>
</evidence>
<dbReference type="InterPro" id="IPR020472">
    <property type="entry name" value="WD40_PAC1"/>
</dbReference>
<dbReference type="AlphaFoldDB" id="A0A182PHG7"/>
<evidence type="ECO:0000259" key="4">
    <source>
        <dbReference type="PROSITE" id="PS51698"/>
    </source>
</evidence>
<dbReference type="SMART" id="SM00504">
    <property type="entry name" value="Ubox"/>
    <property type="match status" value="1"/>
</dbReference>
<reference evidence="6" key="1">
    <citation type="submission" date="2013-03" db="EMBL/GenBank/DDBJ databases">
        <title>The Genome Sequence of Anopheles epiroticus epiroticus2.</title>
        <authorList>
            <consortium name="The Broad Institute Genomics Platform"/>
            <person name="Neafsey D.E."/>
            <person name="Howell P."/>
            <person name="Walker B."/>
            <person name="Young S.K."/>
            <person name="Zeng Q."/>
            <person name="Gargeya S."/>
            <person name="Fitzgerald M."/>
            <person name="Haas B."/>
            <person name="Abouelleil A."/>
            <person name="Allen A.W."/>
            <person name="Alvarado L."/>
            <person name="Arachchi H.M."/>
            <person name="Berlin A.M."/>
            <person name="Chapman S.B."/>
            <person name="Gainer-Dewar J."/>
            <person name="Goldberg J."/>
            <person name="Griggs A."/>
            <person name="Gujja S."/>
            <person name="Hansen M."/>
            <person name="Howarth C."/>
            <person name="Imamovic A."/>
            <person name="Ireland A."/>
            <person name="Larimer J."/>
            <person name="McCowan C."/>
            <person name="Murphy C."/>
            <person name="Pearson M."/>
            <person name="Poon T.W."/>
            <person name="Priest M."/>
            <person name="Roberts A."/>
            <person name="Saif S."/>
            <person name="Shea T."/>
            <person name="Sisk P."/>
            <person name="Sykes S."/>
            <person name="Wortman J."/>
            <person name="Nusbaum C."/>
            <person name="Birren B."/>
        </authorList>
    </citation>
    <scope>NUCLEOTIDE SEQUENCE [LARGE SCALE GENOMIC DNA]</scope>
    <source>
        <strain evidence="6">Epiroticus2</strain>
    </source>
</reference>
<dbReference type="PANTHER" id="PTHR46573">
    <property type="entry name" value="WD REPEAT, SAM AND U-BOX DOMAIN-CONTAINING PROTEIN 1"/>
    <property type="match status" value="1"/>
</dbReference>
<dbReference type="PROSITE" id="PS50294">
    <property type="entry name" value="WD_REPEATS_REGION"/>
    <property type="match status" value="4"/>
</dbReference>
<dbReference type="Gene3D" id="2.130.10.10">
    <property type="entry name" value="YVTN repeat-like/Quinoprotein amine dehydrogenase"/>
    <property type="match status" value="3"/>
</dbReference>
<proteinExistence type="predicted"/>
<evidence type="ECO:0000313" key="6">
    <source>
        <dbReference type="Proteomes" id="UP000075885"/>
    </source>
</evidence>
<feature type="repeat" description="WD" evidence="3">
    <location>
        <begin position="324"/>
        <end position="356"/>
    </location>
</feature>
<dbReference type="SUPFAM" id="SSF50978">
    <property type="entry name" value="WD40 repeat-like"/>
    <property type="match status" value="1"/>
</dbReference>
<keyword evidence="2" id="KW-0677">Repeat</keyword>
<dbReference type="Gene3D" id="3.30.40.10">
    <property type="entry name" value="Zinc/RING finger domain, C3HC4 (zinc finger)"/>
    <property type="match status" value="1"/>
</dbReference>
<reference evidence="5" key="2">
    <citation type="submission" date="2020-05" db="UniProtKB">
        <authorList>
            <consortium name="EnsemblMetazoa"/>
        </authorList>
    </citation>
    <scope>IDENTIFICATION</scope>
    <source>
        <strain evidence="5">Epiroticus2</strain>
    </source>
</reference>
<dbReference type="CDD" id="cd16655">
    <property type="entry name" value="RING-Ubox_WDSUB1-like"/>
    <property type="match status" value="1"/>
</dbReference>
<evidence type="ECO:0000256" key="2">
    <source>
        <dbReference type="ARBA" id="ARBA00022737"/>
    </source>
</evidence>
<dbReference type="InterPro" id="IPR015943">
    <property type="entry name" value="WD40/YVTN_repeat-like_dom_sf"/>
</dbReference>
<feature type="repeat" description="WD" evidence="3">
    <location>
        <begin position="58"/>
        <end position="99"/>
    </location>
</feature>
<dbReference type="InterPro" id="IPR013083">
    <property type="entry name" value="Znf_RING/FYVE/PHD"/>
</dbReference>
<dbReference type="PANTHER" id="PTHR46573:SF1">
    <property type="entry name" value="WD REPEAT, SAM AND U-BOX DOMAIN-CONTAINING PROTEIN 1"/>
    <property type="match status" value="1"/>
</dbReference>
<feature type="repeat" description="WD" evidence="3">
    <location>
        <begin position="365"/>
        <end position="406"/>
    </location>
</feature>
<dbReference type="InterPro" id="IPR052085">
    <property type="entry name" value="WD-SAM-U-box"/>
</dbReference>
<protein>
    <recommendedName>
        <fullName evidence="4">U-box domain-containing protein</fullName>
    </recommendedName>
</protein>
<dbReference type="Pfam" id="PF04564">
    <property type="entry name" value="U-box"/>
    <property type="match status" value="1"/>
</dbReference>
<dbReference type="PROSITE" id="PS00678">
    <property type="entry name" value="WD_REPEATS_1"/>
    <property type="match status" value="2"/>
</dbReference>
<dbReference type="SMART" id="SM00320">
    <property type="entry name" value="WD40"/>
    <property type="match status" value="7"/>
</dbReference>
<dbReference type="EnsemblMetazoa" id="AEPI006376-RA">
    <property type="protein sequence ID" value="AEPI006376-PA"/>
    <property type="gene ID" value="AEPI006376"/>
</dbReference>
<dbReference type="GO" id="GO:0016567">
    <property type="term" value="P:protein ubiquitination"/>
    <property type="evidence" value="ECO:0007669"/>
    <property type="project" value="InterPro"/>
</dbReference>
<dbReference type="Pfam" id="PF00400">
    <property type="entry name" value="WD40"/>
    <property type="match status" value="6"/>
</dbReference>
<name>A0A182PHG7_9DIPT</name>
<dbReference type="PROSITE" id="PS50082">
    <property type="entry name" value="WD_REPEATS_2"/>
    <property type="match status" value="4"/>
</dbReference>
<dbReference type="STRING" id="199890.A0A182PHG7"/>
<organism evidence="5 6">
    <name type="scientific">Anopheles epiroticus</name>
    <dbReference type="NCBI Taxonomy" id="199890"/>
    <lineage>
        <taxon>Eukaryota</taxon>
        <taxon>Metazoa</taxon>
        <taxon>Ecdysozoa</taxon>
        <taxon>Arthropoda</taxon>
        <taxon>Hexapoda</taxon>
        <taxon>Insecta</taxon>
        <taxon>Pterygota</taxon>
        <taxon>Neoptera</taxon>
        <taxon>Endopterygota</taxon>
        <taxon>Diptera</taxon>
        <taxon>Nematocera</taxon>
        <taxon>Culicoidea</taxon>
        <taxon>Culicidae</taxon>
        <taxon>Anophelinae</taxon>
        <taxon>Anopheles</taxon>
    </lineage>
</organism>
<evidence type="ECO:0000256" key="3">
    <source>
        <dbReference type="PROSITE-ProRule" id="PRU00221"/>
    </source>
</evidence>
<dbReference type="SUPFAM" id="SSF57850">
    <property type="entry name" value="RING/U-box"/>
    <property type="match status" value="1"/>
</dbReference>